<accession>A0A6J7WVF3</accession>
<evidence type="ECO:0000313" key="1">
    <source>
        <dbReference type="EMBL" id="CAB5220662.1"/>
    </source>
</evidence>
<reference evidence="1" key="1">
    <citation type="submission" date="2020-05" db="EMBL/GenBank/DDBJ databases">
        <authorList>
            <person name="Chiriac C."/>
            <person name="Salcher M."/>
            <person name="Ghai R."/>
            <person name="Kavagutti S V."/>
        </authorList>
    </citation>
    <scope>NUCLEOTIDE SEQUENCE</scope>
</reference>
<protein>
    <submittedName>
        <fullName evidence="1">Uncharacterized protein</fullName>
    </submittedName>
</protein>
<proteinExistence type="predicted"/>
<sequence length="52" mass="6101">MKHLQIPLTDSEEAVHSLLLENMRLKSQIEMVIKELNMIKKELDDAEIYTDC</sequence>
<gene>
    <name evidence="1" type="ORF">UFOVP240_18</name>
</gene>
<dbReference type="EMBL" id="LR798293">
    <property type="protein sequence ID" value="CAB5220662.1"/>
    <property type="molecule type" value="Genomic_DNA"/>
</dbReference>
<organism evidence="1">
    <name type="scientific">uncultured Caudovirales phage</name>
    <dbReference type="NCBI Taxonomy" id="2100421"/>
    <lineage>
        <taxon>Viruses</taxon>
        <taxon>Duplodnaviria</taxon>
        <taxon>Heunggongvirae</taxon>
        <taxon>Uroviricota</taxon>
        <taxon>Caudoviricetes</taxon>
        <taxon>Peduoviridae</taxon>
        <taxon>Maltschvirus</taxon>
        <taxon>Maltschvirus maltsch</taxon>
    </lineage>
</organism>
<name>A0A6J7WVF3_9CAUD</name>